<feature type="domain" description="HTH cro/C1-type" evidence="2">
    <location>
        <begin position="6"/>
        <end position="61"/>
    </location>
</feature>
<dbReference type="RefSeq" id="WP_131311671.1">
    <property type="nucleotide sequence ID" value="NZ_SJFN01000052.1"/>
</dbReference>
<dbReference type="InterPro" id="IPR010982">
    <property type="entry name" value="Lambda_DNA-bd_dom_sf"/>
</dbReference>
<dbReference type="PANTHER" id="PTHR46558">
    <property type="entry name" value="TRACRIPTIONAL REGULATORY PROTEIN-RELATED-RELATED"/>
    <property type="match status" value="1"/>
</dbReference>
<evidence type="ECO:0000313" key="4">
    <source>
        <dbReference type="Proteomes" id="UP000292781"/>
    </source>
</evidence>
<dbReference type="InterPro" id="IPR001387">
    <property type="entry name" value="Cro/C1-type_HTH"/>
</dbReference>
<dbReference type="SMART" id="SM00530">
    <property type="entry name" value="HTH_XRE"/>
    <property type="match status" value="1"/>
</dbReference>
<evidence type="ECO:0000259" key="2">
    <source>
        <dbReference type="PROSITE" id="PS50943"/>
    </source>
</evidence>
<dbReference type="EMBL" id="SJFN01000052">
    <property type="protein sequence ID" value="TBW32841.1"/>
    <property type="molecule type" value="Genomic_DNA"/>
</dbReference>
<evidence type="ECO:0000256" key="1">
    <source>
        <dbReference type="ARBA" id="ARBA00023125"/>
    </source>
</evidence>
<dbReference type="Pfam" id="PF01381">
    <property type="entry name" value="HTH_3"/>
    <property type="match status" value="1"/>
</dbReference>
<name>A0A4Q9VDT5_9HYPH</name>
<protein>
    <submittedName>
        <fullName evidence="3">XRE family transcriptional regulator</fullName>
    </submittedName>
</protein>
<dbReference type="PANTHER" id="PTHR46558:SF4">
    <property type="entry name" value="DNA-BIDING PHAGE PROTEIN"/>
    <property type="match status" value="1"/>
</dbReference>
<sequence length="104" mass="11773">MLSEALRLIRVFHDAKQTDLADRIGVSKSYISELESGKKSPTLEVIEKYSKEFSIPSSSILFFSEQLSADKSVKGSNKRKFIASKIIQILNFIDEKAKVHQHES</sequence>
<dbReference type="Gene3D" id="1.10.260.40">
    <property type="entry name" value="lambda repressor-like DNA-binding domains"/>
    <property type="match status" value="1"/>
</dbReference>
<proteinExistence type="predicted"/>
<evidence type="ECO:0000313" key="3">
    <source>
        <dbReference type="EMBL" id="TBW32841.1"/>
    </source>
</evidence>
<comment type="caution">
    <text evidence="3">The sequence shown here is derived from an EMBL/GenBank/DDBJ whole genome shotgun (WGS) entry which is preliminary data.</text>
</comment>
<gene>
    <name evidence="3" type="ORF">EYW49_21430</name>
</gene>
<dbReference type="OrthoDB" id="407979at2"/>
<organism evidence="3 4">
    <name type="scientific">Siculibacillus lacustris</name>
    <dbReference type="NCBI Taxonomy" id="1549641"/>
    <lineage>
        <taxon>Bacteria</taxon>
        <taxon>Pseudomonadati</taxon>
        <taxon>Pseudomonadota</taxon>
        <taxon>Alphaproteobacteria</taxon>
        <taxon>Hyphomicrobiales</taxon>
        <taxon>Ancalomicrobiaceae</taxon>
        <taxon>Siculibacillus</taxon>
    </lineage>
</organism>
<accession>A0A4Q9VDT5</accession>
<dbReference type="CDD" id="cd00093">
    <property type="entry name" value="HTH_XRE"/>
    <property type="match status" value="1"/>
</dbReference>
<keyword evidence="4" id="KW-1185">Reference proteome</keyword>
<dbReference type="Proteomes" id="UP000292781">
    <property type="component" value="Unassembled WGS sequence"/>
</dbReference>
<dbReference type="PROSITE" id="PS50943">
    <property type="entry name" value="HTH_CROC1"/>
    <property type="match status" value="1"/>
</dbReference>
<dbReference type="SUPFAM" id="SSF47413">
    <property type="entry name" value="lambda repressor-like DNA-binding domains"/>
    <property type="match status" value="1"/>
</dbReference>
<reference evidence="3 4" key="1">
    <citation type="submission" date="2019-02" db="EMBL/GenBank/DDBJ databases">
        <title>Siculibacillus lacustris gen. nov., sp. nov., a new rosette-forming bacterium isolated from a freshwater crater lake (Lake St. Ana, Romania).</title>
        <authorList>
            <person name="Felfoldi T."/>
            <person name="Marton Z."/>
            <person name="Szabo A."/>
            <person name="Mentes A."/>
            <person name="Boka K."/>
            <person name="Marialigeti K."/>
            <person name="Mathe I."/>
            <person name="Koncz M."/>
            <person name="Schumann P."/>
            <person name="Toth E."/>
        </authorList>
    </citation>
    <scope>NUCLEOTIDE SEQUENCE [LARGE SCALE GENOMIC DNA]</scope>
    <source>
        <strain evidence="3 4">SA-279</strain>
    </source>
</reference>
<dbReference type="AlphaFoldDB" id="A0A4Q9VDT5"/>
<dbReference type="GO" id="GO:0003677">
    <property type="term" value="F:DNA binding"/>
    <property type="evidence" value="ECO:0007669"/>
    <property type="project" value="UniProtKB-KW"/>
</dbReference>
<keyword evidence="1" id="KW-0238">DNA-binding</keyword>